<dbReference type="Proteomes" id="UP000653156">
    <property type="component" value="Chromosome"/>
</dbReference>
<name>A0A892ZK96_9NEIS</name>
<protein>
    <submittedName>
        <fullName evidence="2">Uncharacterized protein</fullName>
    </submittedName>
</protein>
<dbReference type="EMBL" id="CP069798">
    <property type="protein sequence ID" value="QRQ83342.1"/>
    <property type="molecule type" value="Genomic_DNA"/>
</dbReference>
<dbReference type="KEGG" id="ptes:JQU52_01250"/>
<keyword evidence="3" id="KW-1185">Reference proteome</keyword>
<evidence type="ECO:0000313" key="3">
    <source>
        <dbReference type="Proteomes" id="UP000653156"/>
    </source>
</evidence>
<reference evidence="2" key="1">
    <citation type="submission" date="2021-02" db="EMBL/GenBank/DDBJ databases">
        <title>Neisseriaceae sp. 26B isolated from the cloaca of a Common Toad-headed Turtle (Mesoclemmys nasuta).</title>
        <authorList>
            <person name="Spergser J."/>
            <person name="Busse H.-J."/>
        </authorList>
    </citation>
    <scope>NUCLEOTIDE SEQUENCE</scope>
    <source>
        <strain evidence="2">26B</strain>
    </source>
</reference>
<organism evidence="2 3">
    <name type="scientific">Paralysiella testudinis</name>
    <dbReference type="NCBI Taxonomy" id="2809020"/>
    <lineage>
        <taxon>Bacteria</taxon>
        <taxon>Pseudomonadati</taxon>
        <taxon>Pseudomonadota</taxon>
        <taxon>Betaproteobacteria</taxon>
        <taxon>Neisseriales</taxon>
        <taxon>Neisseriaceae</taxon>
        <taxon>Paralysiella</taxon>
    </lineage>
</organism>
<dbReference type="EMBL" id="CP069798">
    <property type="protein sequence ID" value="QRQ83222.1"/>
    <property type="molecule type" value="Genomic_DNA"/>
</dbReference>
<accession>A0A892ZK96</accession>
<evidence type="ECO:0000313" key="1">
    <source>
        <dbReference type="EMBL" id="QRQ83222.1"/>
    </source>
</evidence>
<dbReference type="AlphaFoldDB" id="A0A892ZK96"/>
<dbReference type="KEGG" id="ptes:JQU52_10255"/>
<sequence length="118" mass="12679">MLVAGGSWYSGYSSAKRAGEAQLAALRQEYAAQALAAEQQYSAKLAEAAEQQQKWYDFAQHQSSKLAQATQTLDAQAALLQKEIPYAIAQDAASGGHCHSGLGADSLRLYRRALGYPD</sequence>
<gene>
    <name evidence="1" type="ORF">JQU52_01250</name>
    <name evidence="2" type="ORF">JQU52_10255</name>
</gene>
<evidence type="ECO:0000313" key="2">
    <source>
        <dbReference type="EMBL" id="QRQ83342.1"/>
    </source>
</evidence>
<proteinExistence type="predicted"/>